<dbReference type="Proteomes" id="UP000293300">
    <property type="component" value="Unassembled WGS sequence"/>
</dbReference>
<evidence type="ECO:0000256" key="1">
    <source>
        <dbReference type="ARBA" id="ARBA00000085"/>
    </source>
</evidence>
<evidence type="ECO:0000256" key="10">
    <source>
        <dbReference type="SAM" id="Phobius"/>
    </source>
</evidence>
<keyword evidence="4" id="KW-0808">Transferase</keyword>
<gene>
    <name evidence="13" type="ORF">EZL74_05755</name>
</gene>
<dbReference type="Pfam" id="PF00072">
    <property type="entry name" value="Response_reg"/>
    <property type="match status" value="1"/>
</dbReference>
<protein>
    <recommendedName>
        <fullName evidence="2">histidine kinase</fullName>
        <ecNumber evidence="2">2.7.13.3</ecNumber>
    </recommendedName>
</protein>
<dbReference type="InterPro" id="IPR036890">
    <property type="entry name" value="HATPase_C_sf"/>
</dbReference>
<evidence type="ECO:0000256" key="3">
    <source>
        <dbReference type="ARBA" id="ARBA00022553"/>
    </source>
</evidence>
<keyword evidence="9" id="KW-0175">Coiled coil</keyword>
<evidence type="ECO:0000259" key="12">
    <source>
        <dbReference type="PROSITE" id="PS50110"/>
    </source>
</evidence>
<dbReference type="PROSITE" id="PS50109">
    <property type="entry name" value="HIS_KIN"/>
    <property type="match status" value="1"/>
</dbReference>
<dbReference type="AlphaFoldDB" id="A0A4Q9Z3K6"/>
<keyword evidence="7 10" id="KW-0472">Membrane</keyword>
<dbReference type="PRINTS" id="PR00344">
    <property type="entry name" value="BCTRLSENSOR"/>
</dbReference>
<dbReference type="InterPro" id="IPR005467">
    <property type="entry name" value="His_kinase_dom"/>
</dbReference>
<evidence type="ECO:0000256" key="4">
    <source>
        <dbReference type="ARBA" id="ARBA00022679"/>
    </source>
</evidence>
<keyword evidence="5" id="KW-0418">Kinase</keyword>
<dbReference type="PANTHER" id="PTHR45339:SF1">
    <property type="entry name" value="HYBRID SIGNAL TRANSDUCTION HISTIDINE KINASE J"/>
    <property type="match status" value="1"/>
</dbReference>
<dbReference type="SMART" id="SM00448">
    <property type="entry name" value="REC"/>
    <property type="match status" value="1"/>
</dbReference>
<dbReference type="CDD" id="cd17546">
    <property type="entry name" value="REC_hyHK_CKI1_RcsC-like"/>
    <property type="match status" value="1"/>
</dbReference>
<evidence type="ECO:0000256" key="9">
    <source>
        <dbReference type="SAM" id="Coils"/>
    </source>
</evidence>
<keyword evidence="10" id="KW-1133">Transmembrane helix</keyword>
<dbReference type="InterPro" id="IPR011006">
    <property type="entry name" value="CheY-like_superfamily"/>
</dbReference>
<dbReference type="FunFam" id="1.10.287.130:FF:000001">
    <property type="entry name" value="Two-component sensor histidine kinase"/>
    <property type="match status" value="1"/>
</dbReference>
<proteinExistence type="predicted"/>
<dbReference type="GO" id="GO:0000155">
    <property type="term" value="F:phosphorelay sensor kinase activity"/>
    <property type="evidence" value="ECO:0007669"/>
    <property type="project" value="InterPro"/>
</dbReference>
<dbReference type="InterPro" id="IPR036097">
    <property type="entry name" value="HisK_dim/P_sf"/>
</dbReference>
<keyword evidence="6" id="KW-0902">Two-component regulatory system</keyword>
<keyword evidence="10" id="KW-0812">Transmembrane</keyword>
<dbReference type="Gene3D" id="3.30.565.10">
    <property type="entry name" value="Histidine kinase-like ATPase, C-terminal domain"/>
    <property type="match status" value="1"/>
</dbReference>
<comment type="caution">
    <text evidence="13">The sequence shown here is derived from an EMBL/GenBank/DDBJ whole genome shotgun (WGS) entry which is preliminary data.</text>
</comment>
<comment type="catalytic activity">
    <reaction evidence="1">
        <text>ATP + protein L-histidine = ADP + protein N-phospho-L-histidine.</text>
        <dbReference type="EC" id="2.7.13.3"/>
    </reaction>
</comment>
<dbReference type="Pfam" id="PF05228">
    <property type="entry name" value="CHASE4"/>
    <property type="match status" value="1"/>
</dbReference>
<dbReference type="FunFam" id="3.30.565.10:FF:000006">
    <property type="entry name" value="Sensor histidine kinase WalK"/>
    <property type="match status" value="1"/>
</dbReference>
<dbReference type="InterPro" id="IPR007892">
    <property type="entry name" value="CHASE4"/>
</dbReference>
<feature type="modified residue" description="4-aspartylphosphate" evidence="8">
    <location>
        <position position="631"/>
    </location>
</feature>
<evidence type="ECO:0000313" key="14">
    <source>
        <dbReference type="Proteomes" id="UP000293300"/>
    </source>
</evidence>
<dbReference type="RefSeq" id="WP_131475649.1">
    <property type="nucleotide sequence ID" value="NZ_SJPE01000005.1"/>
</dbReference>
<dbReference type="Pfam" id="PF00512">
    <property type="entry name" value="HisKA"/>
    <property type="match status" value="1"/>
</dbReference>
<dbReference type="OrthoDB" id="9811889at2"/>
<keyword evidence="3 8" id="KW-0597">Phosphoprotein</keyword>
<dbReference type="SUPFAM" id="SSF55874">
    <property type="entry name" value="ATPase domain of HSP90 chaperone/DNA topoisomerase II/histidine kinase"/>
    <property type="match status" value="1"/>
</dbReference>
<dbReference type="InterPro" id="IPR001789">
    <property type="entry name" value="Sig_transdc_resp-reg_receiver"/>
</dbReference>
<organism evidence="13 14">
    <name type="scientific">Flavobacterium silvisoli</name>
    <dbReference type="NCBI Taxonomy" id="2529433"/>
    <lineage>
        <taxon>Bacteria</taxon>
        <taxon>Pseudomonadati</taxon>
        <taxon>Bacteroidota</taxon>
        <taxon>Flavobacteriia</taxon>
        <taxon>Flavobacteriales</taxon>
        <taxon>Flavobacteriaceae</taxon>
        <taxon>Flavobacterium</taxon>
    </lineage>
</organism>
<accession>A0A4Q9Z3K6</accession>
<dbReference type="Gene3D" id="1.10.287.130">
    <property type="match status" value="1"/>
</dbReference>
<feature type="domain" description="Histidine kinase" evidence="11">
    <location>
        <begin position="336"/>
        <end position="557"/>
    </location>
</feature>
<evidence type="ECO:0000256" key="2">
    <source>
        <dbReference type="ARBA" id="ARBA00012438"/>
    </source>
</evidence>
<dbReference type="SMART" id="SM00387">
    <property type="entry name" value="HATPase_c"/>
    <property type="match status" value="1"/>
</dbReference>
<evidence type="ECO:0000256" key="8">
    <source>
        <dbReference type="PROSITE-ProRule" id="PRU00169"/>
    </source>
</evidence>
<dbReference type="CDD" id="cd16922">
    <property type="entry name" value="HATPase_EvgS-ArcB-TorS-like"/>
    <property type="match status" value="1"/>
</dbReference>
<dbReference type="EMBL" id="SJPE01000005">
    <property type="protein sequence ID" value="TBX69920.1"/>
    <property type="molecule type" value="Genomic_DNA"/>
</dbReference>
<feature type="coiled-coil region" evidence="9">
    <location>
        <begin position="302"/>
        <end position="329"/>
    </location>
</feature>
<evidence type="ECO:0000259" key="11">
    <source>
        <dbReference type="PROSITE" id="PS50109"/>
    </source>
</evidence>
<evidence type="ECO:0000256" key="7">
    <source>
        <dbReference type="ARBA" id="ARBA00023136"/>
    </source>
</evidence>
<dbReference type="InterPro" id="IPR004358">
    <property type="entry name" value="Sig_transdc_His_kin-like_C"/>
</dbReference>
<dbReference type="Gene3D" id="3.40.50.2300">
    <property type="match status" value="1"/>
</dbReference>
<dbReference type="InterPro" id="IPR003594">
    <property type="entry name" value="HATPase_dom"/>
</dbReference>
<feature type="transmembrane region" description="Helical" evidence="10">
    <location>
        <begin position="12"/>
        <end position="31"/>
    </location>
</feature>
<feature type="domain" description="Response regulatory" evidence="12">
    <location>
        <begin position="581"/>
        <end position="696"/>
    </location>
</feature>
<evidence type="ECO:0000256" key="6">
    <source>
        <dbReference type="ARBA" id="ARBA00023012"/>
    </source>
</evidence>
<dbReference type="PROSITE" id="PS50110">
    <property type="entry name" value="RESPONSE_REGULATORY"/>
    <property type="match status" value="1"/>
</dbReference>
<sequence>MVVKKTYPKIVLLIFSSSIIFILLYASLYYYNLKVQEQVYADSTQQFQSQIAQLLELNARPPAVYINNDTNWDEFGAFIRKRDTVWYNQIIAKELGIYKADYMVAYDAQKQFVTHTLTPKINSKLRIPPQAMTALNRKGLSHFYMQTPYGTAEVFGASVHPSFDLHKDKTPPGGYFFVVRLLDAAYLNTLQKLTGAKIALQNQCKPVDENTNIITAQIILNNYDNTVSGCLQFQRNFEVYFENTTTILYLIIFTFFVNLMLSLMLTRNWVYYPLHLIRNVLETGDKKSITALKNTTGEFRDIGNLFEENNEQKKELVDAKIKAEESDQLKSSFLANLSHEIRTPMNAINGFTDLLMTTDPPQQEREEYLKIIDKSGKNLVSIIDDLIEMSKIDSNQVTPNYSSINLEACIHELYETIKITIPKTKKVMLCINETATLPQRNIVTDETKLKQILTNLVTNGIKYTENGTVSFGYTLNEEKQELQFRIEDTGLGISEENQKYIFDRFKRVDTDLAIREGGLGLGLAITKAYVEILKGTITLNSIPGKGSVFSFTIPLQYDRMPVLPQEPVKLVREIHTESTATVLVAEDDNINFLLLQKILKLQNFNIIRALNGQEAVTICLEDPTVSLVLMDIKMPVMNGFQALEIIHSFRPGLPVIAQTAYASKEDEERIFSAGFTNYITKPLDKEKLFVLLKKYLGNGNAVV</sequence>
<dbReference type="Pfam" id="PF02518">
    <property type="entry name" value="HATPase_c"/>
    <property type="match status" value="1"/>
</dbReference>
<dbReference type="PANTHER" id="PTHR45339">
    <property type="entry name" value="HYBRID SIGNAL TRANSDUCTION HISTIDINE KINASE J"/>
    <property type="match status" value="1"/>
</dbReference>
<dbReference type="SUPFAM" id="SSF52172">
    <property type="entry name" value="CheY-like"/>
    <property type="match status" value="1"/>
</dbReference>
<name>A0A4Q9Z3K6_9FLAO</name>
<evidence type="ECO:0000256" key="5">
    <source>
        <dbReference type="ARBA" id="ARBA00022777"/>
    </source>
</evidence>
<dbReference type="SUPFAM" id="SSF47384">
    <property type="entry name" value="Homodimeric domain of signal transducing histidine kinase"/>
    <property type="match status" value="1"/>
</dbReference>
<dbReference type="CDD" id="cd00082">
    <property type="entry name" value="HisKA"/>
    <property type="match status" value="1"/>
</dbReference>
<reference evidence="13 14" key="1">
    <citation type="submission" date="2019-02" db="EMBL/GenBank/DDBJ databases">
        <title>Flavobacterium sp. RD-2-33 isolated from forest soil.</title>
        <authorList>
            <person name="Chaudhary D.K."/>
        </authorList>
    </citation>
    <scope>NUCLEOTIDE SEQUENCE [LARGE SCALE GENOMIC DNA]</scope>
    <source>
        <strain evidence="13 14">RD-2-33</strain>
    </source>
</reference>
<evidence type="ECO:0000313" key="13">
    <source>
        <dbReference type="EMBL" id="TBX69920.1"/>
    </source>
</evidence>
<dbReference type="SMART" id="SM00388">
    <property type="entry name" value="HisKA"/>
    <property type="match status" value="1"/>
</dbReference>
<dbReference type="EC" id="2.7.13.3" evidence="2"/>
<dbReference type="InterPro" id="IPR003661">
    <property type="entry name" value="HisK_dim/P_dom"/>
</dbReference>
<keyword evidence="14" id="KW-1185">Reference proteome</keyword>
<feature type="transmembrane region" description="Helical" evidence="10">
    <location>
        <begin position="247"/>
        <end position="266"/>
    </location>
</feature>